<name>A0A1H8WBR1_9FIRM</name>
<dbReference type="PROSITE" id="PS51832">
    <property type="entry name" value="HD_GYP"/>
    <property type="match status" value="1"/>
</dbReference>
<dbReference type="OrthoDB" id="9804747at2"/>
<protein>
    <submittedName>
        <fullName evidence="2">HDIG domain-containing protein</fullName>
    </submittedName>
</protein>
<gene>
    <name evidence="2" type="ORF">SAMN04490178_11530</name>
</gene>
<dbReference type="STRING" id="112903.SAMN04490178_11530"/>
<dbReference type="PANTHER" id="PTHR43155:SF2">
    <property type="entry name" value="CYCLIC DI-GMP PHOSPHODIESTERASE PA4108"/>
    <property type="match status" value="1"/>
</dbReference>
<keyword evidence="3" id="KW-1185">Reference proteome</keyword>
<dbReference type="AlphaFoldDB" id="A0A1H8WBR1"/>
<accession>A0A1H8WBR1</accession>
<dbReference type="Gene3D" id="1.10.3210.10">
    <property type="entry name" value="Hypothetical protein af1432"/>
    <property type="match status" value="1"/>
</dbReference>
<dbReference type="RefSeq" id="WP_091747931.1">
    <property type="nucleotide sequence ID" value="NZ_FODY01000015.1"/>
</dbReference>
<dbReference type="NCBIfam" id="TIGR00277">
    <property type="entry name" value="HDIG"/>
    <property type="match status" value="1"/>
</dbReference>
<dbReference type="EMBL" id="FODY01000015">
    <property type="protein sequence ID" value="SEP25070.1"/>
    <property type="molecule type" value="Genomic_DNA"/>
</dbReference>
<dbReference type="InterPro" id="IPR006675">
    <property type="entry name" value="HDIG_dom"/>
</dbReference>
<organism evidence="2 3">
    <name type="scientific">Propionispora vibrioides</name>
    <dbReference type="NCBI Taxonomy" id="112903"/>
    <lineage>
        <taxon>Bacteria</taxon>
        <taxon>Bacillati</taxon>
        <taxon>Bacillota</taxon>
        <taxon>Negativicutes</taxon>
        <taxon>Selenomonadales</taxon>
        <taxon>Sporomusaceae</taxon>
        <taxon>Propionispora</taxon>
    </lineage>
</organism>
<dbReference type="Pfam" id="PF13487">
    <property type="entry name" value="HD_5"/>
    <property type="match status" value="1"/>
</dbReference>
<dbReference type="PANTHER" id="PTHR43155">
    <property type="entry name" value="CYCLIC DI-GMP PHOSPHODIESTERASE PA4108-RELATED"/>
    <property type="match status" value="1"/>
</dbReference>
<evidence type="ECO:0000259" key="1">
    <source>
        <dbReference type="PROSITE" id="PS51832"/>
    </source>
</evidence>
<dbReference type="SMART" id="SM00471">
    <property type="entry name" value="HDc"/>
    <property type="match status" value="1"/>
</dbReference>
<feature type="domain" description="HD-GYP" evidence="1">
    <location>
        <begin position="106"/>
        <end position="292"/>
    </location>
</feature>
<dbReference type="Proteomes" id="UP000198847">
    <property type="component" value="Unassembled WGS sequence"/>
</dbReference>
<dbReference type="CDD" id="cd00077">
    <property type="entry name" value="HDc"/>
    <property type="match status" value="1"/>
</dbReference>
<sequence length="292" mass="32626">MDNKKQNKENILGYVTHNVFDKSGRLLLTEGTPLTLKVVQKLEERKLSFRISAVPLGHNPAKSKPVSLQAKTTKPFRVPQRLDKKFERLNGESISHAAKYMNWILRQIHEDVFLNNNIKILAQGHKANYSHSINVALISVAIARKLKYNKISLHELALGSLYHDIGKILLPKSVLDDIAGVCDGQTLIYQQHTVLGSDLLAANKLPEGVYLIARQHHEKHSGNGYPNGIKGNDIHLNAAIVAVADTFDRLTSAIFHRNVLSPDEAIKQIVLAQGIDYPPQVIDMFVELFNTD</sequence>
<proteinExistence type="predicted"/>
<dbReference type="SUPFAM" id="SSF109604">
    <property type="entry name" value="HD-domain/PDEase-like"/>
    <property type="match status" value="1"/>
</dbReference>
<dbReference type="InterPro" id="IPR037522">
    <property type="entry name" value="HD_GYP_dom"/>
</dbReference>
<dbReference type="InterPro" id="IPR003607">
    <property type="entry name" value="HD/PDEase_dom"/>
</dbReference>
<reference evidence="2 3" key="1">
    <citation type="submission" date="2016-10" db="EMBL/GenBank/DDBJ databases">
        <authorList>
            <person name="de Groot N.N."/>
        </authorList>
    </citation>
    <scope>NUCLEOTIDE SEQUENCE [LARGE SCALE GENOMIC DNA]</scope>
    <source>
        <strain evidence="2 3">DSM 13305</strain>
    </source>
</reference>
<evidence type="ECO:0000313" key="3">
    <source>
        <dbReference type="Proteomes" id="UP000198847"/>
    </source>
</evidence>
<evidence type="ECO:0000313" key="2">
    <source>
        <dbReference type="EMBL" id="SEP25070.1"/>
    </source>
</evidence>